<comment type="function">
    <text evidence="4">Catalyzes the reversible phosphorolytic breakdown of the N-glycosidic bond in the beta-(deoxy)ribonucleoside molecules, with the formation of the corresponding free purine bases and pentose-1-phosphate.</text>
</comment>
<dbReference type="InterPro" id="IPR004402">
    <property type="entry name" value="DeoD-type"/>
</dbReference>
<dbReference type="GO" id="GO:0004850">
    <property type="term" value="F:uridine phosphorylase activity"/>
    <property type="evidence" value="ECO:0007669"/>
    <property type="project" value="UniProtKB-EC"/>
</dbReference>
<dbReference type="RefSeq" id="WP_054678445.1">
    <property type="nucleotide sequence ID" value="NZ_AYYO01000024.1"/>
</dbReference>
<evidence type="ECO:0000313" key="7">
    <source>
        <dbReference type="Proteomes" id="UP000051679"/>
    </source>
</evidence>
<evidence type="ECO:0000256" key="2">
    <source>
        <dbReference type="ARBA" id="ARBA00022679"/>
    </source>
</evidence>
<comment type="subunit">
    <text evidence="4">Homohexamer; trimer of homodimers.</text>
</comment>
<protein>
    <recommendedName>
        <fullName evidence="4">Purine nucleoside phosphorylase DeoD-type</fullName>
        <shortName evidence="4">PNP</shortName>
        <ecNumber evidence="4">2.4.2.1</ecNumber>
    </recommendedName>
</protein>
<sequence>MSTHINAPAGSIADTVLLPGDPLRAQYMAENFLTDVVRYNEVRAAYGYTGVYRGQKVSIQATGMGMPSIAIYSTELMRDYGVQRLIRTGTCGGLAEEVHLRDIVLAQAATTDSSMIVNTFGPGVSFAPTGDFNLLRKAATIAETSKLSFHVGNVLGEDQFYNDNLDRGKLTDYGVLATEMEVPALYLLAAKYRRQALGIMTVSDHLVRDEHLSAEERQLTLNQMIELALQTAIS</sequence>
<dbReference type="AlphaFoldDB" id="A0A0R1ZK36"/>
<dbReference type="GO" id="GO:0005829">
    <property type="term" value="C:cytosol"/>
    <property type="evidence" value="ECO:0007669"/>
    <property type="project" value="TreeGrafter"/>
</dbReference>
<feature type="binding site" description="in other chain" evidence="4">
    <location>
        <begin position="203"/>
        <end position="204"/>
    </location>
    <ligand>
        <name>a purine D-ribonucleoside</name>
        <dbReference type="ChEBI" id="CHEBI:142355"/>
        <note>ligand shared between dimeric partners</note>
    </ligand>
</feature>
<dbReference type="STRING" id="1291052.FC18_GL001479"/>
<dbReference type="Pfam" id="PF01048">
    <property type="entry name" value="PNP_UDP_1"/>
    <property type="match status" value="1"/>
</dbReference>
<dbReference type="PANTHER" id="PTHR43691:SF11">
    <property type="entry name" value="FI09636P-RELATED"/>
    <property type="match status" value="1"/>
</dbReference>
<dbReference type="EC" id="2.4.2.1" evidence="4"/>
<dbReference type="Gene3D" id="3.40.50.1580">
    <property type="entry name" value="Nucleoside phosphorylase domain"/>
    <property type="match status" value="1"/>
</dbReference>
<dbReference type="GO" id="GO:0006152">
    <property type="term" value="P:purine nucleoside catabolic process"/>
    <property type="evidence" value="ECO:0007669"/>
    <property type="project" value="TreeGrafter"/>
</dbReference>
<feature type="binding site" description="in other chain" evidence="4">
    <location>
        <begin position="179"/>
        <end position="181"/>
    </location>
    <ligand>
        <name>a purine D-ribonucleoside</name>
        <dbReference type="ChEBI" id="CHEBI:142355"/>
        <note>ligand shared between dimeric partners</note>
    </ligand>
</feature>
<evidence type="ECO:0000256" key="1">
    <source>
        <dbReference type="ARBA" id="ARBA00022676"/>
    </source>
</evidence>
<dbReference type="NCBIfam" id="NF004489">
    <property type="entry name" value="PRK05819.1"/>
    <property type="match status" value="1"/>
</dbReference>
<dbReference type="PATRIC" id="fig|1291052.5.peg.1500"/>
<comment type="catalytic activity">
    <reaction evidence="3">
        <text>uridine + phosphate = alpha-D-ribose 1-phosphate + uracil</text>
        <dbReference type="Rhea" id="RHEA:24388"/>
        <dbReference type="ChEBI" id="CHEBI:16704"/>
        <dbReference type="ChEBI" id="CHEBI:17568"/>
        <dbReference type="ChEBI" id="CHEBI:43474"/>
        <dbReference type="ChEBI" id="CHEBI:57720"/>
        <dbReference type="EC" id="2.4.2.3"/>
    </reaction>
</comment>
<feature type="active site" description="Proton donor" evidence="4">
    <location>
        <position position="204"/>
    </location>
</feature>
<feature type="binding site" evidence="4">
    <location>
        <position position="43"/>
    </location>
    <ligand>
        <name>phosphate</name>
        <dbReference type="ChEBI" id="CHEBI:43474"/>
        <note>ligand shared between dimeric partners</note>
    </ligand>
</feature>
<proteinExistence type="inferred from homology"/>
<dbReference type="CDD" id="cd09006">
    <property type="entry name" value="PNP_EcPNPI-like"/>
    <property type="match status" value="1"/>
</dbReference>
<feature type="binding site" evidence="4">
    <location>
        <position position="4"/>
    </location>
    <ligand>
        <name>a purine D-ribonucleoside</name>
        <dbReference type="ChEBI" id="CHEBI:142355"/>
        <note>ligand shared between dimeric partners</note>
    </ligand>
</feature>
<dbReference type="HAMAP" id="MF_01627">
    <property type="entry name" value="Pur_nucleosid_phosp"/>
    <property type="match status" value="1"/>
</dbReference>
<keyword evidence="1 4" id="KW-0328">Glycosyltransferase</keyword>
<evidence type="ECO:0000256" key="4">
    <source>
        <dbReference type="HAMAP-Rule" id="MF_01627"/>
    </source>
</evidence>
<feature type="site" description="Important for catalytic activity" evidence="4">
    <location>
        <position position="217"/>
    </location>
</feature>
<comment type="caution">
    <text evidence="4">Lacks conserved residue(s) required for the propagation of feature annotation.</text>
</comment>
<comment type="similarity">
    <text evidence="4">Belongs to the PNP/UDP phosphorylase family.</text>
</comment>
<evidence type="ECO:0000256" key="3">
    <source>
        <dbReference type="ARBA" id="ARBA00048447"/>
    </source>
</evidence>
<dbReference type="InterPro" id="IPR035994">
    <property type="entry name" value="Nucleoside_phosphorylase_sf"/>
</dbReference>
<dbReference type="Proteomes" id="UP000051679">
    <property type="component" value="Unassembled WGS sequence"/>
</dbReference>
<keyword evidence="7" id="KW-1185">Reference proteome</keyword>
<accession>A0A0R1ZK36</accession>
<dbReference type="OrthoDB" id="9782889at2"/>
<dbReference type="NCBIfam" id="TIGR00107">
    <property type="entry name" value="deoD"/>
    <property type="match status" value="1"/>
</dbReference>
<feature type="domain" description="Nucleoside phosphorylase" evidence="5">
    <location>
        <begin position="16"/>
        <end position="228"/>
    </location>
</feature>
<dbReference type="SUPFAM" id="SSF53167">
    <property type="entry name" value="Purine and uridine phosphorylases"/>
    <property type="match status" value="1"/>
</dbReference>
<reference evidence="6 7" key="1">
    <citation type="journal article" date="2015" name="Genome Announc.">
        <title>Expanding the biotechnology potential of lactobacilli through comparative genomics of 213 strains and associated genera.</title>
        <authorList>
            <person name="Sun Z."/>
            <person name="Harris H.M."/>
            <person name="McCann A."/>
            <person name="Guo C."/>
            <person name="Argimon S."/>
            <person name="Zhang W."/>
            <person name="Yang X."/>
            <person name="Jeffery I.B."/>
            <person name="Cooney J.C."/>
            <person name="Kagawa T.F."/>
            <person name="Liu W."/>
            <person name="Song Y."/>
            <person name="Salvetti E."/>
            <person name="Wrobel A."/>
            <person name="Rasinkangas P."/>
            <person name="Parkhill J."/>
            <person name="Rea M.C."/>
            <person name="O'Sullivan O."/>
            <person name="Ritari J."/>
            <person name="Douillard F.P."/>
            <person name="Paul Ross R."/>
            <person name="Yang R."/>
            <person name="Briner A.E."/>
            <person name="Felis G.E."/>
            <person name="de Vos W.M."/>
            <person name="Barrangou R."/>
            <person name="Klaenhammer T.R."/>
            <person name="Caufield P.W."/>
            <person name="Cui Y."/>
            <person name="Zhang H."/>
            <person name="O'Toole P.W."/>
        </authorList>
    </citation>
    <scope>NUCLEOTIDE SEQUENCE [LARGE SCALE GENOMIC DNA]</scope>
    <source>
        <strain evidence="6 7">DSM 20505</strain>
    </source>
</reference>
<feature type="binding site" description="in other chain" evidence="4">
    <location>
        <position position="24"/>
    </location>
    <ligand>
        <name>phosphate</name>
        <dbReference type="ChEBI" id="CHEBI:43474"/>
        <note>ligand shared between dimeric partners</note>
    </ligand>
</feature>
<comment type="catalytic activity">
    <reaction evidence="4">
        <text>a purine D-ribonucleoside + phosphate = a purine nucleobase + alpha-D-ribose 1-phosphate</text>
        <dbReference type="Rhea" id="RHEA:19805"/>
        <dbReference type="ChEBI" id="CHEBI:26386"/>
        <dbReference type="ChEBI" id="CHEBI:43474"/>
        <dbReference type="ChEBI" id="CHEBI:57720"/>
        <dbReference type="ChEBI" id="CHEBI:142355"/>
        <dbReference type="EC" id="2.4.2.1"/>
    </reaction>
</comment>
<evidence type="ECO:0000313" key="6">
    <source>
        <dbReference type="EMBL" id="KRM55313.1"/>
    </source>
</evidence>
<dbReference type="EMBL" id="AYYO01000024">
    <property type="protein sequence ID" value="KRM55313.1"/>
    <property type="molecule type" value="Genomic_DNA"/>
</dbReference>
<comment type="caution">
    <text evidence="6">The sequence shown here is derived from an EMBL/GenBank/DDBJ whole genome shotgun (WGS) entry which is preliminary data.</text>
</comment>
<evidence type="ECO:0000259" key="5">
    <source>
        <dbReference type="Pfam" id="PF01048"/>
    </source>
</evidence>
<feature type="binding site" description="in other chain" evidence="4">
    <location>
        <position position="20"/>
    </location>
    <ligand>
        <name>phosphate</name>
        <dbReference type="ChEBI" id="CHEBI:43474"/>
        <note>ligand shared between dimeric partners</note>
    </ligand>
</feature>
<name>A0A0R1ZK36_9LACO</name>
<comment type="catalytic activity">
    <reaction evidence="4">
        <text>a purine 2'-deoxy-D-ribonucleoside + phosphate = a purine nucleobase + 2-deoxy-alpha-D-ribose 1-phosphate</text>
        <dbReference type="Rhea" id="RHEA:36431"/>
        <dbReference type="ChEBI" id="CHEBI:26386"/>
        <dbReference type="ChEBI" id="CHEBI:43474"/>
        <dbReference type="ChEBI" id="CHEBI:57259"/>
        <dbReference type="ChEBI" id="CHEBI:142361"/>
        <dbReference type="EC" id="2.4.2.1"/>
    </reaction>
</comment>
<keyword evidence="2 4" id="KW-0808">Transferase</keyword>
<dbReference type="GO" id="GO:0004731">
    <property type="term" value="F:purine-nucleoside phosphorylase activity"/>
    <property type="evidence" value="ECO:0007669"/>
    <property type="project" value="UniProtKB-UniRule"/>
</dbReference>
<dbReference type="PANTHER" id="PTHR43691">
    <property type="entry name" value="URIDINE PHOSPHORYLASE"/>
    <property type="match status" value="1"/>
</dbReference>
<gene>
    <name evidence="4" type="primary">deoD</name>
    <name evidence="6" type="ORF">FC18_GL001479</name>
</gene>
<organism evidence="6 7">
    <name type="scientific">Lacticaseibacillus sharpeae JCM 1186 = DSM 20505</name>
    <dbReference type="NCBI Taxonomy" id="1291052"/>
    <lineage>
        <taxon>Bacteria</taxon>
        <taxon>Bacillati</taxon>
        <taxon>Bacillota</taxon>
        <taxon>Bacilli</taxon>
        <taxon>Lactobacillales</taxon>
        <taxon>Lactobacillaceae</taxon>
        <taxon>Lacticaseibacillus</taxon>
    </lineage>
</organism>
<dbReference type="InterPro" id="IPR000845">
    <property type="entry name" value="Nucleoside_phosphorylase_d"/>
</dbReference>